<evidence type="ECO:0000259" key="7">
    <source>
        <dbReference type="PROSITE" id="PS50850"/>
    </source>
</evidence>
<feature type="transmembrane region" description="Helical" evidence="6">
    <location>
        <begin position="177"/>
        <end position="198"/>
    </location>
</feature>
<comment type="subcellular location">
    <subcellularLocation>
        <location evidence="1">Membrane</location>
        <topology evidence="1">Multi-pass membrane protein</topology>
    </subcellularLocation>
</comment>
<dbReference type="FunFam" id="1.20.1250.20:FF:000188">
    <property type="entry name" value="MFS general substrate transporter"/>
    <property type="match status" value="1"/>
</dbReference>
<dbReference type="Pfam" id="PF07690">
    <property type="entry name" value="MFS_1"/>
    <property type="match status" value="1"/>
</dbReference>
<feature type="domain" description="Major facilitator superfamily (MFS) profile" evidence="7">
    <location>
        <begin position="55"/>
        <end position="474"/>
    </location>
</feature>
<gene>
    <name evidence="8" type="ORF">H2200_012449</name>
</gene>
<evidence type="ECO:0000313" key="9">
    <source>
        <dbReference type="Proteomes" id="UP001172673"/>
    </source>
</evidence>
<evidence type="ECO:0000256" key="3">
    <source>
        <dbReference type="ARBA" id="ARBA00022692"/>
    </source>
</evidence>
<evidence type="ECO:0000256" key="4">
    <source>
        <dbReference type="ARBA" id="ARBA00022989"/>
    </source>
</evidence>
<feature type="transmembrane region" description="Helical" evidence="6">
    <location>
        <begin position="92"/>
        <end position="114"/>
    </location>
</feature>
<comment type="caution">
    <text evidence="8">The sequence shown here is derived from an EMBL/GenBank/DDBJ whole genome shotgun (WGS) entry which is preliminary data.</text>
</comment>
<evidence type="ECO:0000256" key="2">
    <source>
        <dbReference type="ARBA" id="ARBA00022448"/>
    </source>
</evidence>
<proteinExistence type="predicted"/>
<feature type="transmembrane region" description="Helical" evidence="6">
    <location>
        <begin position="418"/>
        <end position="439"/>
    </location>
</feature>
<feature type="transmembrane region" description="Helical" evidence="6">
    <location>
        <begin position="218"/>
        <end position="238"/>
    </location>
</feature>
<feature type="transmembrane region" description="Helical" evidence="6">
    <location>
        <begin position="330"/>
        <end position="350"/>
    </location>
</feature>
<dbReference type="GO" id="GO:0016020">
    <property type="term" value="C:membrane"/>
    <property type="evidence" value="ECO:0007669"/>
    <property type="project" value="UniProtKB-SubCell"/>
</dbReference>
<dbReference type="Gene3D" id="1.20.1250.20">
    <property type="entry name" value="MFS general substrate transporter like domains"/>
    <property type="match status" value="2"/>
</dbReference>
<evidence type="ECO:0000256" key="1">
    <source>
        <dbReference type="ARBA" id="ARBA00004141"/>
    </source>
</evidence>
<dbReference type="EMBL" id="JAPDRK010000023">
    <property type="protein sequence ID" value="KAJ9603154.1"/>
    <property type="molecule type" value="Genomic_DNA"/>
</dbReference>
<keyword evidence="9" id="KW-1185">Reference proteome</keyword>
<dbReference type="PROSITE" id="PS50850">
    <property type="entry name" value="MFS"/>
    <property type="match status" value="1"/>
</dbReference>
<dbReference type="Proteomes" id="UP001172673">
    <property type="component" value="Unassembled WGS sequence"/>
</dbReference>
<feature type="transmembrane region" description="Helical" evidence="6">
    <location>
        <begin position="121"/>
        <end position="140"/>
    </location>
</feature>
<dbReference type="InterPro" id="IPR020846">
    <property type="entry name" value="MFS_dom"/>
</dbReference>
<feature type="transmembrane region" description="Helical" evidence="6">
    <location>
        <begin position="386"/>
        <end position="406"/>
    </location>
</feature>
<keyword evidence="3 6" id="KW-0812">Transmembrane</keyword>
<reference evidence="8" key="1">
    <citation type="submission" date="2022-10" db="EMBL/GenBank/DDBJ databases">
        <title>Culturing micro-colonial fungi from biological soil crusts in the Mojave desert and describing Neophaeococcomyces mojavensis, and introducing the new genera and species Taxawa tesnikishii.</title>
        <authorList>
            <person name="Kurbessoian T."/>
            <person name="Stajich J.E."/>
        </authorList>
    </citation>
    <scope>NUCLEOTIDE SEQUENCE</scope>
    <source>
        <strain evidence="8">TK_41</strain>
    </source>
</reference>
<keyword evidence="5 6" id="KW-0472">Membrane</keyword>
<accession>A0AA39CCE8</accession>
<keyword evidence="4 6" id="KW-1133">Transmembrane helix</keyword>
<dbReference type="FunFam" id="1.20.1250.20:FF:000013">
    <property type="entry name" value="MFS general substrate transporter"/>
    <property type="match status" value="1"/>
</dbReference>
<dbReference type="InterPro" id="IPR036259">
    <property type="entry name" value="MFS_trans_sf"/>
</dbReference>
<feature type="transmembrane region" description="Helical" evidence="6">
    <location>
        <begin position="451"/>
        <end position="473"/>
    </location>
</feature>
<dbReference type="PANTHER" id="PTHR43791:SF67">
    <property type="entry name" value="TRANSPORTER, PUTATIVE (AFU_ORTHOLOGUE AFUA_3G04010)-RELATED"/>
    <property type="match status" value="1"/>
</dbReference>
<dbReference type="InterPro" id="IPR011701">
    <property type="entry name" value="MFS"/>
</dbReference>
<keyword evidence="2" id="KW-0813">Transport</keyword>
<evidence type="ECO:0000256" key="6">
    <source>
        <dbReference type="SAM" id="Phobius"/>
    </source>
</evidence>
<feature type="transmembrane region" description="Helical" evidence="6">
    <location>
        <begin position="146"/>
        <end position="168"/>
    </location>
</feature>
<dbReference type="AlphaFoldDB" id="A0AA39CCE8"/>
<organism evidence="8 9">
    <name type="scientific">Cladophialophora chaetospira</name>
    <dbReference type="NCBI Taxonomy" id="386627"/>
    <lineage>
        <taxon>Eukaryota</taxon>
        <taxon>Fungi</taxon>
        <taxon>Dikarya</taxon>
        <taxon>Ascomycota</taxon>
        <taxon>Pezizomycotina</taxon>
        <taxon>Eurotiomycetes</taxon>
        <taxon>Chaetothyriomycetidae</taxon>
        <taxon>Chaetothyriales</taxon>
        <taxon>Herpotrichiellaceae</taxon>
        <taxon>Cladophialophora</taxon>
    </lineage>
</organism>
<feature type="transmembrane region" description="Helical" evidence="6">
    <location>
        <begin position="298"/>
        <end position="318"/>
    </location>
</feature>
<evidence type="ECO:0000256" key="5">
    <source>
        <dbReference type="ARBA" id="ARBA00023136"/>
    </source>
</evidence>
<dbReference type="GO" id="GO:0022857">
    <property type="term" value="F:transmembrane transporter activity"/>
    <property type="evidence" value="ECO:0007669"/>
    <property type="project" value="InterPro"/>
</dbReference>
<feature type="transmembrane region" description="Helical" evidence="6">
    <location>
        <begin position="357"/>
        <end position="374"/>
    </location>
</feature>
<dbReference type="PANTHER" id="PTHR43791">
    <property type="entry name" value="PERMEASE-RELATED"/>
    <property type="match status" value="1"/>
</dbReference>
<protein>
    <recommendedName>
        <fullName evidence="7">Major facilitator superfamily (MFS) profile domain-containing protein</fullName>
    </recommendedName>
</protein>
<name>A0AA39CCE8_9EURO</name>
<dbReference type="SUPFAM" id="SSF103473">
    <property type="entry name" value="MFS general substrate transporter"/>
    <property type="match status" value="1"/>
</dbReference>
<sequence>MAHVEEKSEPQIGIEVEDAVKNNGQGIFESPSDPDEVSRRKKLTRKILWKIDIRIIPLLAAMYLCCYFDRSNVGNAKILGLQKDLDLDAHKYGTALAVYYIFYILAELPSALLLKKVSPRIWLACLGCACGIVGMCLAFVRNYGGFVAVRLFLGLVEGGLLPGIVVYFSSMYTRAEIAVRIGVFYTASVLSGAFGGLLARGLSSIGPYGHVMDAGWRWIMLIEGLLTLVSAAMVYAFLPNSVATAEFLTPEERGFAVERLYRDTTQHYLEQSEMRAEKFSWAEVVRGVLTLQLWLTSLAYLCLLAAIYSFGLFLPSIIKDLGYTANAAQLWSVIPYAVATVTCIASAALSDRLRLRGPFMLLSLFIAIIGYATIANIDESKVHARYGMTIVIAAGIYSSAPPCISWNTNNSAGHYKRATTTGFQLGFANLGGFIGSFIYPSTQGPRYFESHTIIMSLLCFACLMVTLNILWCAKINRDKANGKYDQYIGYGDDRDPKFKMTL</sequence>
<evidence type="ECO:0000313" key="8">
    <source>
        <dbReference type="EMBL" id="KAJ9603154.1"/>
    </source>
</evidence>